<reference evidence="2" key="1">
    <citation type="submission" date="2016-08" db="EMBL/GenBank/DDBJ databases">
        <authorList>
            <person name="Varghese N."/>
            <person name="Submissions Spin"/>
        </authorList>
    </citation>
    <scope>NUCLEOTIDE SEQUENCE [LARGE SCALE GENOMIC DNA]</scope>
    <source>
        <strain evidence="2">ERR11</strain>
    </source>
</reference>
<dbReference type="SUPFAM" id="SSF49464">
    <property type="entry name" value="Carboxypeptidase regulatory domain-like"/>
    <property type="match status" value="1"/>
</dbReference>
<keyword evidence="2" id="KW-1185">Reference proteome</keyword>
<dbReference type="Gene3D" id="2.60.40.1120">
    <property type="entry name" value="Carboxypeptidase-like, regulatory domain"/>
    <property type="match status" value="1"/>
</dbReference>
<evidence type="ECO:0000313" key="2">
    <source>
        <dbReference type="Proteomes" id="UP000199184"/>
    </source>
</evidence>
<evidence type="ECO:0000313" key="1">
    <source>
        <dbReference type="EMBL" id="SCB55769.1"/>
    </source>
</evidence>
<organism evidence="1 2">
    <name type="scientific">Bradyrhizobium shewense</name>
    <dbReference type="NCBI Taxonomy" id="1761772"/>
    <lineage>
        <taxon>Bacteria</taxon>
        <taxon>Pseudomonadati</taxon>
        <taxon>Pseudomonadota</taxon>
        <taxon>Alphaproteobacteria</taxon>
        <taxon>Hyphomicrobiales</taxon>
        <taxon>Nitrobacteraceae</taxon>
        <taxon>Bradyrhizobium</taxon>
    </lineage>
</organism>
<keyword evidence="1" id="KW-0121">Carboxypeptidase</keyword>
<sequence length="87" mass="9322">MSDERILHHGRVTDRHGAGVGNALVYVVQGTASTPEIAVKCDAAGHFRLALPPGHFRIEARSMAGAIGATEFEASRDDERIAIILDE</sequence>
<keyword evidence="1" id="KW-0378">Hydrolase</keyword>
<accession>A0A1C3XU67</accession>
<dbReference type="EMBL" id="FMAI01000053">
    <property type="protein sequence ID" value="SCB55769.1"/>
    <property type="molecule type" value="Genomic_DNA"/>
</dbReference>
<keyword evidence="1" id="KW-0645">Protease</keyword>
<gene>
    <name evidence="1" type="ORF">GA0061098_105312</name>
</gene>
<name>A0A1C3XU67_9BRAD</name>
<dbReference type="Proteomes" id="UP000199184">
    <property type="component" value="Unassembled WGS sequence"/>
</dbReference>
<proteinExistence type="predicted"/>
<dbReference type="InterPro" id="IPR008969">
    <property type="entry name" value="CarboxyPept-like_regulatory"/>
</dbReference>
<protein>
    <submittedName>
        <fullName evidence="1">Carboxypeptidase regulatory-like domain-containing protein</fullName>
    </submittedName>
</protein>
<dbReference type="RefSeq" id="WP_091967494.1">
    <property type="nucleotide sequence ID" value="NZ_FMAI01000053.1"/>
</dbReference>
<dbReference type="AlphaFoldDB" id="A0A1C3XU67"/>
<dbReference type="GO" id="GO:0004180">
    <property type="term" value="F:carboxypeptidase activity"/>
    <property type="evidence" value="ECO:0007669"/>
    <property type="project" value="UniProtKB-KW"/>
</dbReference>
<dbReference type="Pfam" id="PF13620">
    <property type="entry name" value="CarboxypepD_reg"/>
    <property type="match status" value="1"/>
</dbReference>